<dbReference type="KEGG" id="parb:CJU94_30335"/>
<feature type="domain" description="RNA polymerase sigma-70" evidence="9">
    <location>
        <begin position="455"/>
        <end position="468"/>
    </location>
</feature>
<dbReference type="InterPro" id="IPR007627">
    <property type="entry name" value="RNA_pol_sigma70_r2"/>
</dbReference>
<evidence type="ECO:0000259" key="10">
    <source>
        <dbReference type="PROSITE" id="PS00716"/>
    </source>
</evidence>
<evidence type="ECO:0000256" key="5">
    <source>
        <dbReference type="ARBA" id="ARBA00023163"/>
    </source>
</evidence>
<dbReference type="Pfam" id="PF04546">
    <property type="entry name" value="Sigma70_ner"/>
    <property type="match status" value="1"/>
</dbReference>
<comment type="similarity">
    <text evidence="6">Belongs to the sigma-70 factor family. RpoD/SigA subfamily.</text>
</comment>
<dbReference type="InterPro" id="IPR028630">
    <property type="entry name" value="Sigma70_RpoD"/>
</dbReference>
<dbReference type="AlphaFoldDB" id="A0A248VTP2"/>
<dbReference type="InterPro" id="IPR042189">
    <property type="entry name" value="RNA_pol_sigma_70_r1_1_sf"/>
</dbReference>
<dbReference type="InterPro" id="IPR013325">
    <property type="entry name" value="RNA_pol_sigma_r2"/>
</dbReference>
<keyword evidence="7" id="KW-0175">Coiled coil</keyword>
<dbReference type="HAMAP" id="MF_00963">
    <property type="entry name" value="Sigma70_RpoD_SigA"/>
    <property type="match status" value="1"/>
</dbReference>
<dbReference type="Pfam" id="PF03979">
    <property type="entry name" value="Sigma70_r1_1"/>
    <property type="match status" value="1"/>
</dbReference>
<name>A0A248VTP2_9BURK</name>
<dbReference type="Gene3D" id="1.10.601.10">
    <property type="entry name" value="RNA Polymerase Primary Sigma Factor"/>
    <property type="match status" value="1"/>
</dbReference>
<dbReference type="InterPro" id="IPR036388">
    <property type="entry name" value="WH-like_DNA-bd_sf"/>
</dbReference>
<evidence type="ECO:0000256" key="6">
    <source>
        <dbReference type="HAMAP-Rule" id="MF_00963"/>
    </source>
</evidence>
<dbReference type="Gene3D" id="1.10.10.10">
    <property type="entry name" value="Winged helix-like DNA-binding domain superfamily/Winged helix DNA-binding domain"/>
    <property type="match status" value="2"/>
</dbReference>
<evidence type="ECO:0000313" key="12">
    <source>
        <dbReference type="Proteomes" id="UP000215158"/>
    </source>
</evidence>
<dbReference type="InterPro" id="IPR007624">
    <property type="entry name" value="RNA_pol_sigma70_r3"/>
</dbReference>
<feature type="region of interest" description="Sigma-70 factor domain-4" evidence="6">
    <location>
        <begin position="599"/>
        <end position="652"/>
    </location>
</feature>
<dbReference type="Pfam" id="PF04542">
    <property type="entry name" value="Sigma70_r2"/>
    <property type="match status" value="1"/>
</dbReference>
<dbReference type="NCBIfam" id="TIGR02393">
    <property type="entry name" value="RpoD_Cterm"/>
    <property type="match status" value="1"/>
</dbReference>
<dbReference type="Pfam" id="PF04545">
    <property type="entry name" value="Sigma70_r4"/>
    <property type="match status" value="1"/>
</dbReference>
<proteinExistence type="inferred from homology"/>
<dbReference type="CDD" id="cd06171">
    <property type="entry name" value="Sigma70_r4"/>
    <property type="match status" value="1"/>
</dbReference>
<evidence type="ECO:0000313" key="11">
    <source>
        <dbReference type="EMBL" id="ASW02396.1"/>
    </source>
</evidence>
<evidence type="ECO:0000256" key="7">
    <source>
        <dbReference type="SAM" id="Coils"/>
    </source>
</evidence>
<dbReference type="GO" id="GO:0016987">
    <property type="term" value="F:sigma factor activity"/>
    <property type="evidence" value="ECO:0007669"/>
    <property type="project" value="UniProtKB-UniRule"/>
</dbReference>
<dbReference type="InterPro" id="IPR014284">
    <property type="entry name" value="RNA_pol_sigma-70_dom"/>
</dbReference>
<dbReference type="NCBIfam" id="TIGR02937">
    <property type="entry name" value="sigma70-ECF"/>
    <property type="match status" value="1"/>
</dbReference>
<feature type="region of interest" description="Sigma-70 factor domain-2" evidence="6">
    <location>
        <begin position="431"/>
        <end position="501"/>
    </location>
</feature>
<dbReference type="PROSITE" id="PS00715">
    <property type="entry name" value="SIGMA70_1"/>
    <property type="match status" value="1"/>
</dbReference>
<sequence length="665" mass="73439">MNPFDREDSQHETAGYAAKAPSGRTAKGKGAGKAIPVTAELPPQQAEERQRQMRALIQLGKEQGYLTHAQINDHLPDNFAQTAAIDSIVSAFNDMGVQVYEQAPDAETLLLNSNAPAVVSDDQADEETEVALSTVDSEFGRTTDPVRMYMREMGATELLTRAGEIAIAKRIEDGLHEMVQAIAACPLAISAILASAQQVADGELRIDELVDGLNEDTLAAEEDSASADASADVDADTDSDDDDDSDDDVGPADSSAADEARLKQLTSDCLEIFAQVGMLSDQMNASHTRGDVTSKAYQRAREEIQQHLAKIRFTARTIDRLCGDVQQQVAQVRAIERNILQIVVTKSGMPREKFIESFAGHEADLGWTERAARSSSSYGAALERHLPAIQSEQQKLIEIEATVSLPLKHLKEINRQMVAAESKMRKAKSEMIEANLRLVISIAKKYVNRGMLFLDLIQEGNIGLMKAVDKFEYRRGWKFSTYATWWVRQAVTRSLADQARTIRVPVHMIETINKLNRISREILQQTGQEAHPSVLAERMELSEEKVRGILKIAKQPVSMETPVGDDGDATLGDMIEDSAASSPADAAMQADLRAAIDDALDSLSPREAKVLRMRYGINTKSDHTLEEVGKQFDVTRERIRQIESKAMRKLMHPSRADRLKSFLDR</sequence>
<feature type="region of interest" description="Disordered" evidence="8">
    <location>
        <begin position="219"/>
        <end position="258"/>
    </location>
</feature>
<evidence type="ECO:0000256" key="4">
    <source>
        <dbReference type="ARBA" id="ARBA00023125"/>
    </source>
</evidence>
<keyword evidence="3 6" id="KW-0731">Sigma factor</keyword>
<protein>
    <recommendedName>
        <fullName evidence="6">RNA polymerase sigma factor RpoD</fullName>
    </recommendedName>
    <alternativeName>
        <fullName evidence="6">Sigma-70</fullName>
    </alternativeName>
</protein>
<dbReference type="InterPro" id="IPR007127">
    <property type="entry name" value="RNA_pol_sigma_70_r1_1"/>
</dbReference>
<evidence type="ECO:0000256" key="2">
    <source>
        <dbReference type="ARBA" id="ARBA00023015"/>
    </source>
</evidence>
<keyword evidence="5 6" id="KW-0804">Transcription</keyword>
<feature type="region of interest" description="Sigma-70 factor domain-3" evidence="6">
    <location>
        <begin position="510"/>
        <end position="586"/>
    </location>
</feature>
<dbReference type="InterPro" id="IPR050239">
    <property type="entry name" value="Sigma-70_RNA_pol_init_factors"/>
</dbReference>
<comment type="subcellular location">
    <subcellularLocation>
        <location evidence="6">Cytoplasm</location>
    </subcellularLocation>
</comment>
<feature type="short sequence motif" description="Interaction with polymerase core subunit RpoC" evidence="6">
    <location>
        <begin position="455"/>
        <end position="458"/>
    </location>
</feature>
<dbReference type="InterPro" id="IPR007631">
    <property type="entry name" value="RNA_pol_sigma_70_non-ess"/>
</dbReference>
<feature type="DNA-binding region" description="H-T-H motif" evidence="6">
    <location>
        <begin position="625"/>
        <end position="644"/>
    </location>
</feature>
<dbReference type="NCBIfam" id="NF004208">
    <property type="entry name" value="PRK05658.1"/>
    <property type="match status" value="1"/>
</dbReference>
<dbReference type="SUPFAM" id="SSF88659">
    <property type="entry name" value="Sigma3 and sigma4 domains of RNA polymerase sigma factors"/>
    <property type="match status" value="2"/>
</dbReference>
<dbReference type="PANTHER" id="PTHR30603">
    <property type="entry name" value="RNA POLYMERASE SIGMA FACTOR RPO"/>
    <property type="match status" value="1"/>
</dbReference>
<accession>A0A248VTP2</accession>
<dbReference type="GO" id="GO:0003677">
    <property type="term" value="F:DNA binding"/>
    <property type="evidence" value="ECO:0007669"/>
    <property type="project" value="UniProtKB-UniRule"/>
</dbReference>
<dbReference type="EMBL" id="CP022990">
    <property type="protein sequence ID" value="ASW02396.1"/>
    <property type="molecule type" value="Genomic_DNA"/>
</dbReference>
<keyword evidence="2 6" id="KW-0805">Transcription regulation</keyword>
<dbReference type="Pfam" id="PF00140">
    <property type="entry name" value="Sigma70_r1_2"/>
    <property type="match status" value="1"/>
</dbReference>
<dbReference type="PANTHER" id="PTHR30603:SF60">
    <property type="entry name" value="RNA POLYMERASE SIGMA FACTOR RPOD"/>
    <property type="match status" value="1"/>
</dbReference>
<dbReference type="GO" id="GO:0005737">
    <property type="term" value="C:cytoplasm"/>
    <property type="evidence" value="ECO:0007669"/>
    <property type="project" value="UniProtKB-SubCell"/>
</dbReference>
<dbReference type="InterPro" id="IPR007630">
    <property type="entry name" value="RNA_pol_sigma70_r4"/>
</dbReference>
<feature type="coiled-coil region" evidence="7">
    <location>
        <begin position="410"/>
        <end position="437"/>
    </location>
</feature>
<keyword evidence="1 6" id="KW-0963">Cytoplasm</keyword>
<dbReference type="InterPro" id="IPR009042">
    <property type="entry name" value="RNA_pol_sigma70_r1_2"/>
</dbReference>
<dbReference type="FunFam" id="1.10.601.10:FF:000001">
    <property type="entry name" value="RNA polymerase sigma factor SigA"/>
    <property type="match status" value="1"/>
</dbReference>
<evidence type="ECO:0000256" key="3">
    <source>
        <dbReference type="ARBA" id="ARBA00023082"/>
    </source>
</evidence>
<dbReference type="Pfam" id="PF04539">
    <property type="entry name" value="Sigma70_r3"/>
    <property type="match status" value="1"/>
</dbReference>
<organism evidence="11 12">
    <name type="scientific">Paraburkholderia aromaticivorans</name>
    <dbReference type="NCBI Taxonomy" id="2026199"/>
    <lineage>
        <taxon>Bacteria</taxon>
        <taxon>Pseudomonadati</taxon>
        <taxon>Pseudomonadota</taxon>
        <taxon>Betaproteobacteria</taxon>
        <taxon>Burkholderiales</taxon>
        <taxon>Burkholderiaceae</taxon>
        <taxon>Paraburkholderia</taxon>
    </lineage>
</organism>
<evidence type="ECO:0000256" key="1">
    <source>
        <dbReference type="ARBA" id="ARBA00022490"/>
    </source>
</evidence>
<reference evidence="11 12" key="1">
    <citation type="submission" date="2017-08" db="EMBL/GenBank/DDBJ databases">
        <title>Identification and genetic characteristics of simultaneous BTEX- and naphthalene-degrading Paraburkholderia sp. BN5 isolated from petroleum-contaminated soil.</title>
        <authorList>
            <person name="Lee Y."/>
            <person name="Jeon C.O."/>
        </authorList>
    </citation>
    <scope>NUCLEOTIDE SEQUENCE [LARGE SCALE GENOMIC DNA]</scope>
    <source>
        <strain evidence="11 12">BN5</strain>
    </source>
</reference>
<evidence type="ECO:0000256" key="8">
    <source>
        <dbReference type="SAM" id="MobiDB-lite"/>
    </source>
</evidence>
<evidence type="ECO:0000259" key="9">
    <source>
        <dbReference type="PROSITE" id="PS00715"/>
    </source>
</evidence>
<dbReference type="GO" id="GO:0006352">
    <property type="term" value="P:DNA-templated transcription initiation"/>
    <property type="evidence" value="ECO:0007669"/>
    <property type="project" value="UniProtKB-UniRule"/>
</dbReference>
<dbReference type="PROSITE" id="PS00716">
    <property type="entry name" value="SIGMA70_2"/>
    <property type="match status" value="1"/>
</dbReference>
<feature type="domain" description="RNA polymerase sigma-70" evidence="10">
    <location>
        <begin position="624"/>
        <end position="650"/>
    </location>
</feature>
<dbReference type="InterPro" id="IPR013324">
    <property type="entry name" value="RNA_pol_sigma_r3/r4-like"/>
</dbReference>
<dbReference type="SUPFAM" id="SSF88946">
    <property type="entry name" value="Sigma2 domain of RNA polymerase sigma factors"/>
    <property type="match status" value="1"/>
</dbReference>
<feature type="compositionally biased region" description="Basic and acidic residues" evidence="8">
    <location>
        <begin position="1"/>
        <end position="11"/>
    </location>
</feature>
<dbReference type="RefSeq" id="WP_095422262.1">
    <property type="nucleotide sequence ID" value="NZ_CP022990.1"/>
</dbReference>
<dbReference type="PRINTS" id="PR00046">
    <property type="entry name" value="SIGMA70FCT"/>
</dbReference>
<dbReference type="InterPro" id="IPR012760">
    <property type="entry name" value="RNA_pol_sigma_RpoD_C"/>
</dbReference>
<dbReference type="OrthoDB" id="9809557at2"/>
<feature type="compositionally biased region" description="Acidic residues" evidence="8">
    <location>
        <begin position="219"/>
        <end position="250"/>
    </location>
</feature>
<dbReference type="Proteomes" id="UP000215158">
    <property type="component" value="Chromosome 2"/>
</dbReference>
<comment type="subunit">
    <text evidence="6">Interacts transiently with the RNA polymerase catalytic core.</text>
</comment>
<feature type="region of interest" description="Disordered" evidence="8">
    <location>
        <begin position="1"/>
        <end position="49"/>
    </location>
</feature>
<dbReference type="Gene3D" id="1.10.220.120">
    <property type="entry name" value="Sigma-70 factor, region 1.1"/>
    <property type="match status" value="1"/>
</dbReference>
<keyword evidence="4 6" id="KW-0238">DNA-binding</keyword>
<keyword evidence="12" id="KW-1185">Reference proteome</keyword>
<gene>
    <name evidence="6" type="primary">rpoD</name>
    <name evidence="11" type="ORF">CJU94_30335</name>
</gene>
<dbReference type="InterPro" id="IPR000943">
    <property type="entry name" value="RNA_pol_sigma70"/>
</dbReference>
<comment type="function">
    <text evidence="6">Sigma factors are initiation factors that promote the attachment of RNA polymerase to specific initiation sites and are then released. This sigma factor is the primary sigma factor during exponential growth.</text>
</comment>